<evidence type="ECO:0000256" key="1">
    <source>
        <dbReference type="SAM" id="MobiDB-lite"/>
    </source>
</evidence>
<dbReference type="Proteomes" id="UP000292702">
    <property type="component" value="Unassembled WGS sequence"/>
</dbReference>
<accession>A0A4R0RZT1</accession>
<evidence type="ECO:0000313" key="3">
    <source>
        <dbReference type="Proteomes" id="UP000292702"/>
    </source>
</evidence>
<sequence length="607" mass="68814">MAATTSPEVRNHTVARREFCPWHPIPSSCSVQKTIQSRDPIVDRATVHQREPHRPRNRVLSRPPEGFAPYTIMMAQTFDTWPKGEHLDRLRVHKKVREAPNPNVLKGQYRLKNRAVAASEDADDEEDDDSDDVEFIGPASRLPRVQHPRVQHAHASMQSSSAPRQAPRTAARKSLLNAAEQPIIISDDSDNDTVKDAGEIPQLAFAFSRLDLKNYGAQNVHRLPFLRRNLRRALSLHCARHNVSLEERPPFLPVQILFRHTIGHGVSSSDSDESDDPDVPGKFEERRATMTSWRCPCCSTHGDFKNRDVLQFHLKWDHPKVDVKWEDDVSSEFACKLIVTLDSALMTSESSSEPSDDDSVFEYPDQHVTPLAPAMAGLKVEEDPDAQAAALNLPLKTEPGIDDALPEPQLQDTQFTSQIRLKFIERPPSPVLSSVQPTAPRIDPSTYRGSLPAKYPDPPPPTDPLGPAAQYPFLPDGEFSCRPGGPRIFDLLSKLPLEGFGVLSWMITDRDEEIYELDDVRDEDKTMLALWNRWIFLNRRKFIYEGHFVGATAFIVDYWKTIHQAAGWRALRSFLLMLMVNKYLNTSEVAKLLKQYEGKTGMDLWYK</sequence>
<dbReference type="AlphaFoldDB" id="A0A4R0RZT1"/>
<gene>
    <name evidence="2" type="ORF">EIP91_009568</name>
</gene>
<dbReference type="EMBL" id="RWJN01000055">
    <property type="protein sequence ID" value="TCD68854.1"/>
    <property type="molecule type" value="Genomic_DNA"/>
</dbReference>
<feature type="region of interest" description="Disordered" evidence="1">
    <location>
        <begin position="430"/>
        <end position="464"/>
    </location>
</feature>
<feature type="compositionally biased region" description="Acidic residues" evidence="1">
    <location>
        <begin position="120"/>
        <end position="134"/>
    </location>
</feature>
<reference evidence="2 3" key="1">
    <citation type="submission" date="2018-11" db="EMBL/GenBank/DDBJ databases">
        <title>Genome assembly of Steccherinum ochraceum LE-BIN_3174, the white-rot fungus of the Steccherinaceae family (The Residual Polyporoid clade, Polyporales, Basidiomycota).</title>
        <authorList>
            <person name="Fedorova T.V."/>
            <person name="Glazunova O.A."/>
            <person name="Landesman E.O."/>
            <person name="Moiseenko K.V."/>
            <person name="Psurtseva N.V."/>
            <person name="Savinova O.S."/>
            <person name="Shakhova N.V."/>
            <person name="Tyazhelova T.V."/>
            <person name="Vasina D.V."/>
        </authorList>
    </citation>
    <scope>NUCLEOTIDE SEQUENCE [LARGE SCALE GENOMIC DNA]</scope>
    <source>
        <strain evidence="2 3">LE-BIN_3174</strain>
    </source>
</reference>
<feature type="region of interest" description="Disordered" evidence="1">
    <location>
        <begin position="115"/>
        <end position="172"/>
    </location>
</feature>
<dbReference type="STRING" id="92696.A0A4R0RZT1"/>
<evidence type="ECO:0000313" key="2">
    <source>
        <dbReference type="EMBL" id="TCD68854.1"/>
    </source>
</evidence>
<organism evidence="2 3">
    <name type="scientific">Steccherinum ochraceum</name>
    <dbReference type="NCBI Taxonomy" id="92696"/>
    <lineage>
        <taxon>Eukaryota</taxon>
        <taxon>Fungi</taxon>
        <taxon>Dikarya</taxon>
        <taxon>Basidiomycota</taxon>
        <taxon>Agaricomycotina</taxon>
        <taxon>Agaricomycetes</taxon>
        <taxon>Polyporales</taxon>
        <taxon>Steccherinaceae</taxon>
        <taxon>Steccherinum</taxon>
    </lineage>
</organism>
<feature type="compositionally biased region" description="Low complexity" evidence="1">
    <location>
        <begin position="153"/>
        <end position="162"/>
    </location>
</feature>
<keyword evidence="3" id="KW-1185">Reference proteome</keyword>
<name>A0A4R0RZT1_9APHY</name>
<comment type="caution">
    <text evidence="2">The sequence shown here is derived from an EMBL/GenBank/DDBJ whole genome shotgun (WGS) entry which is preliminary data.</text>
</comment>
<dbReference type="OrthoDB" id="3249923at2759"/>
<feature type="compositionally biased region" description="Pro residues" evidence="1">
    <location>
        <begin position="455"/>
        <end position="464"/>
    </location>
</feature>
<protein>
    <submittedName>
        <fullName evidence="2">Uncharacterized protein</fullName>
    </submittedName>
</protein>
<proteinExistence type="predicted"/>